<evidence type="ECO:0000313" key="2">
    <source>
        <dbReference type="EMBL" id="MDT9600143.1"/>
    </source>
</evidence>
<evidence type="ECO:0000256" key="1">
    <source>
        <dbReference type="SAM" id="SignalP"/>
    </source>
</evidence>
<gene>
    <name evidence="2" type="ORF">RQX22_14375</name>
</gene>
<organism evidence="2 3">
    <name type="scientific">Sphingosinicella rhizophila</name>
    <dbReference type="NCBI Taxonomy" id="3050082"/>
    <lineage>
        <taxon>Bacteria</taxon>
        <taxon>Pseudomonadati</taxon>
        <taxon>Pseudomonadota</taxon>
        <taxon>Alphaproteobacteria</taxon>
        <taxon>Sphingomonadales</taxon>
        <taxon>Sphingosinicellaceae</taxon>
        <taxon>Sphingosinicella</taxon>
    </lineage>
</organism>
<dbReference type="Proteomes" id="UP001259572">
    <property type="component" value="Unassembled WGS sequence"/>
</dbReference>
<feature type="chain" id="PRO_5046786085" evidence="1">
    <location>
        <begin position="41"/>
        <end position="238"/>
    </location>
</feature>
<sequence>MMKLKSRLSHPIIPKLRPKPNALITSGILALLTSTPYAQAASQEQAALAGHRVVMSTDNFDRWDGPARITSELTPIEVVVENHGDEPVLFSYERLRLVGRDGQSFRALPLFHVKPSTEGEPQLSAPFEVRRLKFKTSGFRLAGTYREAYRGITVAKGEVGLNPAYYTLYETSYGGKPLPTTGMRRRGLPEGIIDSGGRVEGALFFEEVPRSARPLVLRYELINPSTGRALGIAETSVD</sequence>
<evidence type="ECO:0000313" key="3">
    <source>
        <dbReference type="Proteomes" id="UP001259572"/>
    </source>
</evidence>
<name>A0ABU3Q9R7_9SPHN</name>
<dbReference type="RefSeq" id="WP_315727241.1">
    <property type="nucleotide sequence ID" value="NZ_JAVUPU010000007.1"/>
</dbReference>
<dbReference type="EMBL" id="JAVUPU010000007">
    <property type="protein sequence ID" value="MDT9600143.1"/>
    <property type="molecule type" value="Genomic_DNA"/>
</dbReference>
<reference evidence="2 3" key="1">
    <citation type="submission" date="2023-05" db="EMBL/GenBank/DDBJ databases">
        <authorList>
            <person name="Guo Y."/>
        </authorList>
    </citation>
    <scope>NUCLEOTIDE SEQUENCE [LARGE SCALE GENOMIC DNA]</scope>
    <source>
        <strain evidence="2 3">GR2756</strain>
    </source>
</reference>
<protein>
    <submittedName>
        <fullName evidence="2">Uncharacterized protein</fullName>
    </submittedName>
</protein>
<keyword evidence="3" id="KW-1185">Reference proteome</keyword>
<feature type="signal peptide" evidence="1">
    <location>
        <begin position="1"/>
        <end position="40"/>
    </location>
</feature>
<keyword evidence="1" id="KW-0732">Signal</keyword>
<comment type="caution">
    <text evidence="2">The sequence shown here is derived from an EMBL/GenBank/DDBJ whole genome shotgun (WGS) entry which is preliminary data.</text>
</comment>
<proteinExistence type="predicted"/>
<accession>A0ABU3Q9R7</accession>